<organism evidence="1 2">
    <name type="scientific">Laccaria amethystina LaAM-08-1</name>
    <dbReference type="NCBI Taxonomy" id="1095629"/>
    <lineage>
        <taxon>Eukaryota</taxon>
        <taxon>Fungi</taxon>
        <taxon>Dikarya</taxon>
        <taxon>Basidiomycota</taxon>
        <taxon>Agaricomycotina</taxon>
        <taxon>Agaricomycetes</taxon>
        <taxon>Agaricomycetidae</taxon>
        <taxon>Agaricales</taxon>
        <taxon>Agaricineae</taxon>
        <taxon>Hydnangiaceae</taxon>
        <taxon>Laccaria</taxon>
    </lineage>
</organism>
<gene>
    <name evidence="1" type="ORF">K443DRAFT_538205</name>
</gene>
<protein>
    <submittedName>
        <fullName evidence="1">Uncharacterized protein</fullName>
    </submittedName>
</protein>
<reference evidence="2" key="2">
    <citation type="submission" date="2015-01" db="EMBL/GenBank/DDBJ databases">
        <title>Evolutionary Origins and Diversification of the Mycorrhizal Mutualists.</title>
        <authorList>
            <consortium name="DOE Joint Genome Institute"/>
            <consortium name="Mycorrhizal Genomics Consortium"/>
            <person name="Kohler A."/>
            <person name="Kuo A."/>
            <person name="Nagy L.G."/>
            <person name="Floudas D."/>
            <person name="Copeland A."/>
            <person name="Barry K.W."/>
            <person name="Cichocki N."/>
            <person name="Veneault-Fourrey C."/>
            <person name="LaButti K."/>
            <person name="Lindquist E.A."/>
            <person name="Lipzen A."/>
            <person name="Lundell T."/>
            <person name="Morin E."/>
            <person name="Murat C."/>
            <person name="Riley R."/>
            <person name="Ohm R."/>
            <person name="Sun H."/>
            <person name="Tunlid A."/>
            <person name="Henrissat B."/>
            <person name="Grigoriev I.V."/>
            <person name="Hibbett D.S."/>
            <person name="Martin F."/>
        </authorList>
    </citation>
    <scope>NUCLEOTIDE SEQUENCE [LARGE SCALE GENOMIC DNA]</scope>
    <source>
        <strain evidence="2">LaAM-08-1</strain>
    </source>
</reference>
<dbReference type="Proteomes" id="UP000054477">
    <property type="component" value="Unassembled WGS sequence"/>
</dbReference>
<evidence type="ECO:0000313" key="2">
    <source>
        <dbReference type="Proteomes" id="UP000054477"/>
    </source>
</evidence>
<reference evidence="1 2" key="1">
    <citation type="submission" date="2014-04" db="EMBL/GenBank/DDBJ databases">
        <authorList>
            <consortium name="DOE Joint Genome Institute"/>
            <person name="Kuo A."/>
            <person name="Kohler A."/>
            <person name="Nagy L.G."/>
            <person name="Floudas D."/>
            <person name="Copeland A."/>
            <person name="Barry K.W."/>
            <person name="Cichocki N."/>
            <person name="Veneault-Fourrey C."/>
            <person name="LaButti K."/>
            <person name="Lindquist E.A."/>
            <person name="Lipzen A."/>
            <person name="Lundell T."/>
            <person name="Morin E."/>
            <person name="Murat C."/>
            <person name="Sun H."/>
            <person name="Tunlid A."/>
            <person name="Henrissat B."/>
            <person name="Grigoriev I.V."/>
            <person name="Hibbett D.S."/>
            <person name="Martin F."/>
            <person name="Nordberg H.P."/>
            <person name="Cantor M.N."/>
            <person name="Hua S.X."/>
        </authorList>
    </citation>
    <scope>NUCLEOTIDE SEQUENCE [LARGE SCALE GENOMIC DNA]</scope>
    <source>
        <strain evidence="1 2">LaAM-08-1</strain>
    </source>
</reference>
<accession>A0A0C9XB59</accession>
<dbReference type="AlphaFoldDB" id="A0A0C9XB59"/>
<proteinExistence type="predicted"/>
<dbReference type="EMBL" id="KN838596">
    <property type="protein sequence ID" value="KIK02151.1"/>
    <property type="molecule type" value="Genomic_DNA"/>
</dbReference>
<evidence type="ECO:0000313" key="1">
    <source>
        <dbReference type="EMBL" id="KIK02151.1"/>
    </source>
</evidence>
<name>A0A0C9XB59_9AGAR</name>
<dbReference type="HOGENOM" id="CLU_1627349_0_0_1"/>
<sequence>MEIIPPEVFRLCPFTNILRDNLVDDWLKPALENAQLQVPAFPGDGAFPWNFSPINYTTWNGYDVSLRFHGALVHQRLIWSISWENVTLCRIYVNDEIHKERAQVDALFVLRAMIYSLQGRRPINIEPLPAMEGPQPIYSENGHKLCRSCWTVLEGGVCCPTPT</sequence>
<keyword evidence="2" id="KW-1185">Reference proteome</keyword>